<dbReference type="InterPro" id="IPR048435">
    <property type="entry name" value="MASE6"/>
</dbReference>
<sequence>MRFDAFDGTQTLRARVLGGLCITLGVLAALMAILNIYWSQSYFIGFLEGIFAALSYSLYVKAKRQTYTLREKNYYLLFLFVLVTYAIYSKPLSMGVYVWAFLLPTIFYLLLGKKQGLVVSLVSLVAQNINIALKQPAADMIQSIPVMVNFSFCYLSILGVSHVYESNRNKVEQALHELALTDALTGAKNRLAFKKDRSTQHQQGKVLSVLVLDIDHFKAINDTYGHEVGDDVLKIVTQRIMAVAGEGTVYRQGGEEFCVLLNCPLLEAASVAEGIRANIDEADFVSQGTTIHVTVSLGVAEFEFGQSEDDVLRLADERLYTAKTKGRNQVVASHDVSLAS</sequence>
<keyword evidence="3" id="KW-0812">Transmembrane</keyword>
<feature type="domain" description="GGDEF" evidence="4">
    <location>
        <begin position="205"/>
        <end position="335"/>
    </location>
</feature>
<dbReference type="RefSeq" id="WP_255390134.1">
    <property type="nucleotide sequence ID" value="NZ_CP101508.1"/>
</dbReference>
<protein>
    <recommendedName>
        <fullName evidence="1">diguanylate cyclase</fullName>
        <ecNumber evidence="1">2.7.7.65</ecNumber>
    </recommendedName>
</protein>
<dbReference type="Pfam" id="PF20966">
    <property type="entry name" value="MASE6"/>
    <property type="match status" value="1"/>
</dbReference>
<keyword evidence="3" id="KW-1133">Transmembrane helix</keyword>
<dbReference type="PROSITE" id="PS50887">
    <property type="entry name" value="GGDEF"/>
    <property type="match status" value="1"/>
</dbReference>
<feature type="transmembrane region" description="Helical" evidence="3">
    <location>
        <begin position="42"/>
        <end position="60"/>
    </location>
</feature>
<organism evidence="5 6">
    <name type="scientific">Photobacterium atrarenae</name>
    <dbReference type="NCBI Taxonomy" id="865757"/>
    <lineage>
        <taxon>Bacteria</taxon>
        <taxon>Pseudomonadati</taxon>
        <taxon>Pseudomonadota</taxon>
        <taxon>Gammaproteobacteria</taxon>
        <taxon>Vibrionales</taxon>
        <taxon>Vibrionaceae</taxon>
        <taxon>Photobacterium</taxon>
    </lineage>
</organism>
<dbReference type="PANTHER" id="PTHR45138:SF9">
    <property type="entry name" value="DIGUANYLATE CYCLASE DGCM-RELATED"/>
    <property type="match status" value="1"/>
</dbReference>
<gene>
    <name evidence="5" type="ORF">NNL38_06115</name>
</gene>
<name>A0ABY5GI61_9GAMM</name>
<dbReference type="EMBL" id="CP101508">
    <property type="protein sequence ID" value="UTV28814.1"/>
    <property type="molecule type" value="Genomic_DNA"/>
</dbReference>
<dbReference type="InterPro" id="IPR029787">
    <property type="entry name" value="Nucleotide_cyclase"/>
</dbReference>
<reference evidence="5" key="1">
    <citation type="submission" date="2022-07" db="EMBL/GenBank/DDBJ databases">
        <title>Genome sequencing of Photobacterium atrarenae GJH2-4.</title>
        <authorList>
            <person name="Park S.-J."/>
        </authorList>
    </citation>
    <scope>NUCLEOTIDE SEQUENCE</scope>
    <source>
        <strain evidence="5">GJH2-4</strain>
    </source>
</reference>
<feature type="transmembrane region" description="Helical" evidence="3">
    <location>
        <begin position="144"/>
        <end position="164"/>
    </location>
</feature>
<evidence type="ECO:0000256" key="3">
    <source>
        <dbReference type="SAM" id="Phobius"/>
    </source>
</evidence>
<evidence type="ECO:0000259" key="4">
    <source>
        <dbReference type="PROSITE" id="PS50887"/>
    </source>
</evidence>
<dbReference type="NCBIfam" id="TIGR00254">
    <property type="entry name" value="GGDEF"/>
    <property type="match status" value="1"/>
</dbReference>
<evidence type="ECO:0000313" key="6">
    <source>
        <dbReference type="Proteomes" id="UP001057998"/>
    </source>
</evidence>
<proteinExistence type="predicted"/>
<dbReference type="InterPro" id="IPR043128">
    <property type="entry name" value="Rev_trsase/Diguanyl_cyclase"/>
</dbReference>
<dbReference type="InterPro" id="IPR050469">
    <property type="entry name" value="Diguanylate_Cyclase"/>
</dbReference>
<feature type="transmembrane region" description="Helical" evidence="3">
    <location>
        <begin position="72"/>
        <end position="88"/>
    </location>
</feature>
<dbReference type="EC" id="2.7.7.65" evidence="1"/>
<dbReference type="CDD" id="cd01949">
    <property type="entry name" value="GGDEF"/>
    <property type="match status" value="1"/>
</dbReference>
<accession>A0ABY5GI61</accession>
<keyword evidence="3" id="KW-0472">Membrane</keyword>
<feature type="transmembrane region" description="Helical" evidence="3">
    <location>
        <begin position="94"/>
        <end position="111"/>
    </location>
</feature>
<dbReference type="Proteomes" id="UP001057998">
    <property type="component" value="Chromosome 1"/>
</dbReference>
<keyword evidence="6" id="KW-1185">Reference proteome</keyword>
<dbReference type="Gene3D" id="3.30.70.270">
    <property type="match status" value="1"/>
</dbReference>
<dbReference type="SUPFAM" id="SSF55073">
    <property type="entry name" value="Nucleotide cyclase"/>
    <property type="match status" value="1"/>
</dbReference>
<comment type="catalytic activity">
    <reaction evidence="2">
        <text>2 GTP = 3',3'-c-di-GMP + 2 diphosphate</text>
        <dbReference type="Rhea" id="RHEA:24898"/>
        <dbReference type="ChEBI" id="CHEBI:33019"/>
        <dbReference type="ChEBI" id="CHEBI:37565"/>
        <dbReference type="ChEBI" id="CHEBI:58805"/>
        <dbReference type="EC" id="2.7.7.65"/>
    </reaction>
</comment>
<dbReference type="SMART" id="SM00267">
    <property type="entry name" value="GGDEF"/>
    <property type="match status" value="1"/>
</dbReference>
<dbReference type="InterPro" id="IPR000160">
    <property type="entry name" value="GGDEF_dom"/>
</dbReference>
<evidence type="ECO:0000256" key="2">
    <source>
        <dbReference type="ARBA" id="ARBA00034247"/>
    </source>
</evidence>
<evidence type="ECO:0000256" key="1">
    <source>
        <dbReference type="ARBA" id="ARBA00012528"/>
    </source>
</evidence>
<feature type="transmembrane region" description="Helical" evidence="3">
    <location>
        <begin position="12"/>
        <end position="36"/>
    </location>
</feature>
<dbReference type="PANTHER" id="PTHR45138">
    <property type="entry name" value="REGULATORY COMPONENTS OF SENSORY TRANSDUCTION SYSTEM"/>
    <property type="match status" value="1"/>
</dbReference>
<evidence type="ECO:0000313" key="5">
    <source>
        <dbReference type="EMBL" id="UTV28814.1"/>
    </source>
</evidence>
<dbReference type="Pfam" id="PF00990">
    <property type="entry name" value="GGDEF"/>
    <property type="match status" value="1"/>
</dbReference>